<dbReference type="CDD" id="cd07724">
    <property type="entry name" value="POD-like_MBL-fold"/>
    <property type="match status" value="1"/>
</dbReference>
<dbReference type="GO" id="GO:0006749">
    <property type="term" value="P:glutathione metabolic process"/>
    <property type="evidence" value="ECO:0007669"/>
    <property type="project" value="InterPro"/>
</dbReference>
<dbReference type="Pfam" id="PF00753">
    <property type="entry name" value="Lactamase_B"/>
    <property type="match status" value="1"/>
</dbReference>
<dbReference type="SUPFAM" id="SSF56281">
    <property type="entry name" value="Metallo-hydrolase/oxidoreductase"/>
    <property type="match status" value="1"/>
</dbReference>
<proteinExistence type="predicted"/>
<dbReference type="AlphaFoldDB" id="A0AAU9CR72"/>
<organism evidence="3 4">
    <name type="scientific">Methylomarinovum caldicuralii</name>
    <dbReference type="NCBI Taxonomy" id="438856"/>
    <lineage>
        <taxon>Bacteria</taxon>
        <taxon>Pseudomonadati</taxon>
        <taxon>Pseudomonadota</taxon>
        <taxon>Gammaproteobacteria</taxon>
        <taxon>Methylococcales</taxon>
        <taxon>Methylothermaceae</taxon>
        <taxon>Methylomarinovum</taxon>
    </lineage>
</organism>
<keyword evidence="4" id="KW-1185">Reference proteome</keyword>
<evidence type="ECO:0000313" key="4">
    <source>
        <dbReference type="Proteomes" id="UP001321825"/>
    </source>
</evidence>
<gene>
    <name evidence="3" type="ORF">MIT9_P1614</name>
</gene>
<dbReference type="SMART" id="SM00849">
    <property type="entry name" value="Lactamase_B"/>
    <property type="match status" value="1"/>
</dbReference>
<dbReference type="PANTHER" id="PTHR43084:SF1">
    <property type="entry name" value="PERSULFIDE DIOXYGENASE ETHE1, MITOCHONDRIAL"/>
    <property type="match status" value="1"/>
</dbReference>
<dbReference type="InterPro" id="IPR036866">
    <property type="entry name" value="RibonucZ/Hydroxyglut_hydro"/>
</dbReference>
<evidence type="ECO:0000256" key="1">
    <source>
        <dbReference type="ARBA" id="ARBA00022723"/>
    </source>
</evidence>
<protein>
    <recommendedName>
        <fullName evidence="2">Metallo-beta-lactamase domain-containing protein</fullName>
    </recommendedName>
</protein>
<dbReference type="InterPro" id="IPR044528">
    <property type="entry name" value="POD-like_MBL-fold"/>
</dbReference>
<dbReference type="GO" id="GO:0046872">
    <property type="term" value="F:metal ion binding"/>
    <property type="evidence" value="ECO:0007669"/>
    <property type="project" value="UniProtKB-KW"/>
</dbReference>
<dbReference type="EMBL" id="AP024714">
    <property type="protein sequence ID" value="BCX82032.1"/>
    <property type="molecule type" value="Genomic_DNA"/>
</dbReference>
<sequence>MTSPTVQPFFHDQSDTFSYVVSCPETRQCAIIDACLDFAYNAGRIRTESADKIVAYVEDNGLTVQWILETHAHADHLSAAAYLKSKLGGKIAIGEHVKEVQQFFKGLYNVDDVSGDGREFDRLFADGDTFQIGNVPVRVMHTPGHTPACITYVVNEECAFVGDTVFMPDYGTARCDFPNGSSRQLYRSIRDKILALPEDTKLYMCHDYRPNAPGPRYVTTVKEERERNPLVHDGTSEDQFVKIRDGIDRVLPAPQYILPSLQVNIRAGHMPPPEAGGKRYLKLPLNVLGSNNVDLDF</sequence>
<dbReference type="Proteomes" id="UP001321825">
    <property type="component" value="Chromosome"/>
</dbReference>
<name>A0AAU9CR72_9GAMM</name>
<evidence type="ECO:0000259" key="2">
    <source>
        <dbReference type="SMART" id="SM00849"/>
    </source>
</evidence>
<evidence type="ECO:0000313" key="3">
    <source>
        <dbReference type="EMBL" id="BCX82032.1"/>
    </source>
</evidence>
<dbReference type="GO" id="GO:0050313">
    <property type="term" value="F:sulfur dioxygenase activity"/>
    <property type="evidence" value="ECO:0007669"/>
    <property type="project" value="InterPro"/>
</dbReference>
<accession>A0AAU9CR72</accession>
<dbReference type="Gene3D" id="3.60.15.10">
    <property type="entry name" value="Ribonuclease Z/Hydroxyacylglutathione hydrolase-like"/>
    <property type="match status" value="1"/>
</dbReference>
<dbReference type="InterPro" id="IPR001279">
    <property type="entry name" value="Metallo-B-lactamas"/>
</dbReference>
<dbReference type="KEGG" id="mcau:MIT9_P1614"/>
<keyword evidence="1" id="KW-0479">Metal-binding</keyword>
<reference evidence="4" key="1">
    <citation type="journal article" date="2024" name="Int. J. Syst. Evol. Microbiol.">
        <title>Methylomarinovum tepidoasis sp. nov., a moderately thermophilic methanotroph of the family Methylothermaceae isolated from a deep-sea hydrothermal field.</title>
        <authorList>
            <person name="Hirayama H."/>
            <person name="Takaki Y."/>
            <person name="Abe M."/>
            <person name="Miyazaki M."/>
            <person name="Uematsu K."/>
            <person name="Matsui Y."/>
            <person name="Takai K."/>
        </authorList>
    </citation>
    <scope>NUCLEOTIDE SEQUENCE [LARGE SCALE GENOMIC DNA]</scope>
    <source>
        <strain evidence="4">IT-9</strain>
    </source>
</reference>
<dbReference type="InterPro" id="IPR051682">
    <property type="entry name" value="Mito_Persulfide_Diox"/>
</dbReference>
<dbReference type="RefSeq" id="WP_317704443.1">
    <property type="nucleotide sequence ID" value="NZ_AP024714.1"/>
</dbReference>
<dbReference type="GO" id="GO:0070813">
    <property type="term" value="P:hydrogen sulfide metabolic process"/>
    <property type="evidence" value="ECO:0007669"/>
    <property type="project" value="TreeGrafter"/>
</dbReference>
<dbReference type="PANTHER" id="PTHR43084">
    <property type="entry name" value="PERSULFIDE DIOXYGENASE ETHE1"/>
    <property type="match status" value="1"/>
</dbReference>
<feature type="domain" description="Metallo-beta-lactamase" evidence="2">
    <location>
        <begin position="15"/>
        <end position="206"/>
    </location>
</feature>